<evidence type="ECO:0000256" key="4">
    <source>
        <dbReference type="SAM" id="Phobius"/>
    </source>
</evidence>
<dbReference type="GO" id="GO:0030246">
    <property type="term" value="F:carbohydrate binding"/>
    <property type="evidence" value="ECO:0007669"/>
    <property type="project" value="UniProtKB-ARBA"/>
</dbReference>
<comment type="caution">
    <text evidence="6">The sequence shown here is derived from an EMBL/GenBank/DDBJ whole genome shotgun (WGS) entry which is preliminary data.</text>
</comment>
<dbReference type="EMBL" id="SRJC01000006">
    <property type="protein sequence ID" value="TGB01453.1"/>
    <property type="molecule type" value="Genomic_DNA"/>
</dbReference>
<comment type="similarity">
    <text evidence="2">Belongs to the bacterial solute-binding protein 2 family.</text>
</comment>
<reference evidence="6 7" key="1">
    <citation type="journal article" date="2003" name="Int. J. Syst. Evol. Microbiol.">
        <title>Halobacillus salinus sp. nov., isolated from a salt lake on the coast of the East Sea in Korea.</title>
        <authorList>
            <person name="Yoon J.H."/>
            <person name="Kang K.H."/>
            <person name="Park Y.H."/>
        </authorList>
    </citation>
    <scope>NUCLEOTIDE SEQUENCE [LARGE SCALE GENOMIC DNA]</scope>
    <source>
        <strain evidence="6 7">HSL-3</strain>
    </source>
</reference>
<comment type="subcellular location">
    <subcellularLocation>
        <location evidence="1">Cell envelope</location>
    </subcellularLocation>
</comment>
<organism evidence="6 7">
    <name type="scientific">Halobacillus salinus</name>
    <dbReference type="NCBI Taxonomy" id="192814"/>
    <lineage>
        <taxon>Bacteria</taxon>
        <taxon>Bacillati</taxon>
        <taxon>Bacillota</taxon>
        <taxon>Bacilli</taxon>
        <taxon>Bacillales</taxon>
        <taxon>Bacillaceae</taxon>
        <taxon>Halobacillus</taxon>
    </lineage>
</organism>
<accession>A0A4Z0GXX4</accession>
<dbReference type="InterPro" id="IPR025997">
    <property type="entry name" value="SBP_2_dom"/>
</dbReference>
<dbReference type="GO" id="GO:0030313">
    <property type="term" value="C:cell envelope"/>
    <property type="evidence" value="ECO:0007669"/>
    <property type="project" value="UniProtKB-SubCell"/>
</dbReference>
<evidence type="ECO:0000256" key="2">
    <source>
        <dbReference type="ARBA" id="ARBA00007639"/>
    </source>
</evidence>
<protein>
    <submittedName>
        <fullName evidence="6">Sugar ABC transporter substrate-binding protein</fullName>
    </submittedName>
</protein>
<keyword evidence="7" id="KW-1185">Reference proteome</keyword>
<dbReference type="PANTHER" id="PTHR46847:SF1">
    <property type="entry name" value="D-ALLOSE-BINDING PERIPLASMIC PROTEIN-RELATED"/>
    <property type="match status" value="1"/>
</dbReference>
<sequence length="337" mass="37459">MVMKTDKWIYTFFITAVVLSAGMVAFYAVKAFAHTGEWNQVSSEPLEGLHYVLIPQETDNDYWRLIEKGARKAEQEENITLEYNGPAKSDMADHIEWIEKAIASRVDGIITQGLQDELFRPVINKAIDKGIPVITIDTDAPSSERSAYVGTDNYEAGFLAGEALIEDTNGQAKVGIITGSFDAENMQLRVQGFNDALKKAPGIEVLDTKSSDIKRIQAAQKTNQMMAEHPEINAFFGTSALDSFGIVSTLQQRGWQDDFYIIGFDTLPETIDLIEEGKVDATVVQHPFEMGYESVKKLKELSQNKPVGAINHTTTSILRKQDLTNQKPFYPEIGEGP</sequence>
<feature type="transmembrane region" description="Helical" evidence="4">
    <location>
        <begin position="9"/>
        <end position="29"/>
    </location>
</feature>
<dbReference type="Proteomes" id="UP000297982">
    <property type="component" value="Unassembled WGS sequence"/>
</dbReference>
<dbReference type="PANTHER" id="PTHR46847">
    <property type="entry name" value="D-ALLOSE-BINDING PERIPLASMIC PROTEIN-RELATED"/>
    <property type="match status" value="1"/>
</dbReference>
<keyword evidence="4" id="KW-0812">Transmembrane</keyword>
<dbReference type="CDD" id="cd06314">
    <property type="entry name" value="PBP1_tmGBP"/>
    <property type="match status" value="1"/>
</dbReference>
<dbReference type="AlphaFoldDB" id="A0A4Z0GXX4"/>
<dbReference type="SUPFAM" id="SSF53822">
    <property type="entry name" value="Periplasmic binding protein-like I"/>
    <property type="match status" value="1"/>
</dbReference>
<keyword evidence="4" id="KW-1133">Transmembrane helix</keyword>
<proteinExistence type="inferred from homology"/>
<evidence type="ECO:0000313" key="7">
    <source>
        <dbReference type="Proteomes" id="UP000297982"/>
    </source>
</evidence>
<dbReference type="InterPro" id="IPR028082">
    <property type="entry name" value="Peripla_BP_I"/>
</dbReference>
<evidence type="ECO:0000256" key="1">
    <source>
        <dbReference type="ARBA" id="ARBA00004196"/>
    </source>
</evidence>
<dbReference type="Gene3D" id="3.40.50.2300">
    <property type="match status" value="2"/>
</dbReference>
<keyword evidence="4" id="KW-0472">Membrane</keyword>
<evidence type="ECO:0000256" key="3">
    <source>
        <dbReference type="ARBA" id="ARBA00022729"/>
    </source>
</evidence>
<dbReference type="Pfam" id="PF13407">
    <property type="entry name" value="Peripla_BP_4"/>
    <property type="match status" value="1"/>
</dbReference>
<name>A0A4Z0GXX4_9BACI</name>
<feature type="domain" description="Periplasmic binding protein" evidence="5">
    <location>
        <begin position="52"/>
        <end position="305"/>
    </location>
</feature>
<evidence type="ECO:0000259" key="5">
    <source>
        <dbReference type="Pfam" id="PF13407"/>
    </source>
</evidence>
<keyword evidence="3" id="KW-0732">Signal</keyword>
<gene>
    <name evidence="6" type="ORF">E4663_16770</name>
</gene>
<evidence type="ECO:0000313" key="6">
    <source>
        <dbReference type="EMBL" id="TGB01453.1"/>
    </source>
</evidence>
<dbReference type="STRING" id="192814.GCA_900166575_00057"/>